<dbReference type="PANTHER" id="PTHR48101">
    <property type="entry name" value="METHYLMALONYL-COA MUTASE, MITOCHONDRIAL-RELATED"/>
    <property type="match status" value="1"/>
</dbReference>
<accession>A0A3T0EBZ0</accession>
<feature type="domain" description="Methylmalonyl-CoA mutase alpha/beta chain catalytic" evidence="6">
    <location>
        <begin position="60"/>
        <end position="125"/>
    </location>
</feature>
<evidence type="ECO:0000313" key="8">
    <source>
        <dbReference type="Proteomes" id="UP000286954"/>
    </source>
</evidence>
<dbReference type="Pfam" id="PF01642">
    <property type="entry name" value="MM_CoA_mutase"/>
    <property type="match status" value="2"/>
</dbReference>
<comment type="cofactor">
    <cofactor evidence="1">
        <name>adenosylcob(III)alamin</name>
        <dbReference type="ChEBI" id="CHEBI:18408"/>
    </cofactor>
</comment>
<dbReference type="OrthoDB" id="9762378at2"/>
<proteinExistence type="inferred from homology"/>
<dbReference type="AlphaFoldDB" id="A0A3T0EBZ0"/>
<evidence type="ECO:0000256" key="3">
    <source>
        <dbReference type="ARBA" id="ARBA00022628"/>
    </source>
</evidence>
<organism evidence="7 8">
    <name type="scientific">Glycocaulis alkaliphilus</name>
    <dbReference type="NCBI Taxonomy" id="1434191"/>
    <lineage>
        <taxon>Bacteria</taxon>
        <taxon>Pseudomonadati</taxon>
        <taxon>Pseudomonadota</taxon>
        <taxon>Alphaproteobacteria</taxon>
        <taxon>Maricaulales</taxon>
        <taxon>Maricaulaceae</taxon>
        <taxon>Glycocaulis</taxon>
    </lineage>
</organism>
<keyword evidence="8" id="KW-1185">Reference proteome</keyword>
<dbReference type="SUPFAM" id="SSF51703">
    <property type="entry name" value="Cobalamin (vitamin B12)-dependent enzymes"/>
    <property type="match status" value="1"/>
</dbReference>
<dbReference type="InterPro" id="IPR036724">
    <property type="entry name" value="Cobalamin-bd_sf"/>
</dbReference>
<dbReference type="RefSeq" id="WP_127567590.1">
    <property type="nucleotide sequence ID" value="NZ_BMFB01000001.1"/>
</dbReference>
<dbReference type="PANTHER" id="PTHR48101:SF4">
    <property type="entry name" value="METHYLMALONYL-COA MUTASE, MITOCHONDRIAL"/>
    <property type="match status" value="1"/>
</dbReference>
<keyword evidence="5" id="KW-0170">Cobalt</keyword>
<protein>
    <submittedName>
        <fullName evidence="7">Methylmalonyl-CoA mutase small subunit</fullName>
    </submittedName>
</protein>
<reference evidence="7 8" key="1">
    <citation type="submission" date="2016-12" db="EMBL/GenBank/DDBJ databases">
        <title>The genome of dimorphic prosthecate Glycocaulis alkaliphilus 6b-8t, isolated from crude oil dictates its adaptability in petroleum environments.</title>
        <authorList>
            <person name="Wu X.-L."/>
            <person name="Geng S."/>
        </authorList>
    </citation>
    <scope>NUCLEOTIDE SEQUENCE [LARGE SCALE GENOMIC DNA]</scope>
    <source>
        <strain evidence="7 8">6B-8</strain>
    </source>
</reference>
<dbReference type="Proteomes" id="UP000286954">
    <property type="component" value="Chromosome"/>
</dbReference>
<dbReference type="Gene3D" id="3.20.20.240">
    <property type="entry name" value="Methylmalonyl-CoA mutase"/>
    <property type="match status" value="1"/>
</dbReference>
<dbReference type="GO" id="GO:0031419">
    <property type="term" value="F:cobalamin binding"/>
    <property type="evidence" value="ECO:0007669"/>
    <property type="project" value="UniProtKB-KW"/>
</dbReference>
<dbReference type="SUPFAM" id="SSF52242">
    <property type="entry name" value="Cobalamin (vitamin B12)-binding domain"/>
    <property type="match status" value="1"/>
</dbReference>
<dbReference type="EMBL" id="CP018911">
    <property type="protein sequence ID" value="AZU04558.1"/>
    <property type="molecule type" value="Genomic_DNA"/>
</dbReference>
<evidence type="ECO:0000256" key="4">
    <source>
        <dbReference type="ARBA" id="ARBA00023235"/>
    </source>
</evidence>
<dbReference type="InterPro" id="IPR006099">
    <property type="entry name" value="MeMalonylCoA_mutase_a/b_cat"/>
</dbReference>
<evidence type="ECO:0000256" key="1">
    <source>
        <dbReference type="ARBA" id="ARBA00001922"/>
    </source>
</evidence>
<keyword evidence="3" id="KW-0846">Cobalamin</keyword>
<evidence type="ECO:0000259" key="6">
    <source>
        <dbReference type="Pfam" id="PF01642"/>
    </source>
</evidence>
<dbReference type="GO" id="GO:0046872">
    <property type="term" value="F:metal ion binding"/>
    <property type="evidence" value="ECO:0007669"/>
    <property type="project" value="InterPro"/>
</dbReference>
<dbReference type="Gene3D" id="3.40.50.280">
    <property type="entry name" value="Cobalamin-binding domain"/>
    <property type="match status" value="1"/>
</dbReference>
<sequence>MTDQIIPLADGFAPATPDAWEALAVKALAGKPVNLLTRRTRDDVARGPLFAPHNAAPPDAALPGTPPFARGRVLARDAYLPWAMRQAHDTAAPREANTAILADLAGGASEITLEIDPSGKSGIAARNSDELEAVLADVMLDLAPVHLRAGAWDVEAARLLLDLLERRDAVAGGGLGLSAALGREAGKRIALATRARKTSPAIRAFRADGRAVFEAGGTEVQELAFAAASAVEAMEALVKAGWDAGDAAATIEVELAADTDIHLTIAKLRAMRLIWAQMMDAWGISDERGALYIHATTGERGLSAIDPWTNLIRAACAGLAATAGGADALTITPMTRASGRSTPFSRRLARNLHILLAEETHAGKINDPAGGSYLHETLSHKLAEAAWGEMQRMIALGGASAALRSDSWKGDIAKAADGLMKLVSTGKEPVIGVTSFPDLDPRALKAEDGAYTPPALAKSAFADAPVDAIPLPAPMRTAAPFEAIRAKVEAAAPGPVFLATLGTLPEFNARAGFATNRLGVAGLRTAPAMAHDNVEACVEAFRSSGSALAIMCGTDQAYADHAAGLAAALKAAGAVSVWLAGRHDSAPADAAIDHAIHMRSDALEDARLAARAMGVDA</sequence>
<dbReference type="GO" id="GO:0004494">
    <property type="term" value="F:methylmalonyl-CoA mutase activity"/>
    <property type="evidence" value="ECO:0007669"/>
    <property type="project" value="UniProtKB-EC"/>
</dbReference>
<feature type="domain" description="Methylmalonyl-CoA mutase alpha/beta chain catalytic" evidence="6">
    <location>
        <begin position="195"/>
        <end position="438"/>
    </location>
</feature>
<dbReference type="InterPro" id="IPR016176">
    <property type="entry name" value="Cbl-dep_enz_cat"/>
</dbReference>
<evidence type="ECO:0000256" key="2">
    <source>
        <dbReference type="ARBA" id="ARBA00008465"/>
    </source>
</evidence>
<dbReference type="KEGG" id="gak:X907_2035"/>
<name>A0A3T0EBZ0_9PROT</name>
<gene>
    <name evidence="7" type="ORF">X907_2035</name>
</gene>
<dbReference type="GO" id="GO:0019678">
    <property type="term" value="P:propionate metabolic process, methylmalonyl pathway"/>
    <property type="evidence" value="ECO:0007669"/>
    <property type="project" value="TreeGrafter"/>
</dbReference>
<comment type="similarity">
    <text evidence="2">Belongs to the methylmalonyl-CoA mutase family.</text>
</comment>
<evidence type="ECO:0000313" key="7">
    <source>
        <dbReference type="EMBL" id="AZU04558.1"/>
    </source>
</evidence>
<evidence type="ECO:0000256" key="5">
    <source>
        <dbReference type="ARBA" id="ARBA00023285"/>
    </source>
</evidence>
<keyword evidence="4" id="KW-0413">Isomerase</keyword>
<dbReference type="GO" id="GO:0005737">
    <property type="term" value="C:cytoplasm"/>
    <property type="evidence" value="ECO:0007669"/>
    <property type="project" value="TreeGrafter"/>
</dbReference>